<feature type="domain" description="Phospholipid/glycerol acyltransferase" evidence="9">
    <location>
        <begin position="73"/>
        <end position="187"/>
    </location>
</feature>
<comment type="caution">
    <text evidence="10">The sequence shown here is derived from an EMBL/GenBank/DDBJ whole genome shotgun (WGS) entry which is preliminary data.</text>
</comment>
<dbReference type="PANTHER" id="PTHR10434:SF64">
    <property type="entry name" value="1-ACYL-SN-GLYCEROL-3-PHOSPHATE ACYLTRANSFERASE-RELATED"/>
    <property type="match status" value="1"/>
</dbReference>
<keyword evidence="4 7" id="KW-0808">Transferase</keyword>
<evidence type="ECO:0000256" key="3">
    <source>
        <dbReference type="ARBA" id="ARBA00022516"/>
    </source>
</evidence>
<comment type="similarity">
    <text evidence="2 7">Belongs to the 1-acyl-sn-glycerol-3-phosphate acyltransferase family.</text>
</comment>
<dbReference type="InterPro" id="IPR004552">
    <property type="entry name" value="AGP_acyltrans"/>
</dbReference>
<comment type="catalytic activity">
    <reaction evidence="7">
        <text>a 1-acyl-sn-glycero-3-phosphate + an acyl-CoA = a 1,2-diacyl-sn-glycero-3-phosphate + CoA</text>
        <dbReference type="Rhea" id="RHEA:19709"/>
        <dbReference type="ChEBI" id="CHEBI:57287"/>
        <dbReference type="ChEBI" id="CHEBI:57970"/>
        <dbReference type="ChEBI" id="CHEBI:58342"/>
        <dbReference type="ChEBI" id="CHEBI:58608"/>
        <dbReference type="EC" id="2.3.1.51"/>
    </reaction>
</comment>
<dbReference type="EC" id="2.3.1.51" evidence="7"/>
<evidence type="ECO:0000313" key="11">
    <source>
        <dbReference type="Proteomes" id="UP001431131"/>
    </source>
</evidence>
<keyword evidence="3 7" id="KW-0444">Lipid biosynthesis</keyword>
<evidence type="ECO:0000256" key="6">
    <source>
        <dbReference type="ARBA" id="ARBA00023315"/>
    </source>
</evidence>
<dbReference type="EMBL" id="JAKTTI010000021">
    <property type="protein sequence ID" value="MCH1626377.1"/>
    <property type="molecule type" value="Genomic_DNA"/>
</dbReference>
<sequence length="238" mass="26644">MFRTIVWFIYFFGFLLFSLPTLYKLKKIDSKLSIDDQDKIIHELPKQWAETLVKLTGSKVVVTGLENIPNGPVLFVSNHQGNFDIPVILGFINKPVGFISKVEVKKIPIVPKWMEAMNCIFIDRNNRRQAIQSIKDGANILREGHSLVIFPEGTRSKGGAMKPFQTGGLRMAADAGVPIVPISINGSHLIMENGKKFFNPASVKVKVLQPVLPDSYENVKHLAIDLHDKISEQVNPQT</sequence>
<dbReference type="GO" id="GO:0003841">
    <property type="term" value="F:1-acylglycerol-3-phosphate O-acyltransferase activity"/>
    <property type="evidence" value="ECO:0007669"/>
    <property type="project" value="UniProtKB-UniRule"/>
</dbReference>
<comment type="pathway">
    <text evidence="1">Lipid metabolism.</text>
</comment>
<dbReference type="GO" id="GO:0016020">
    <property type="term" value="C:membrane"/>
    <property type="evidence" value="ECO:0007669"/>
    <property type="project" value="InterPro"/>
</dbReference>
<comment type="domain">
    <text evidence="7">The HXXXXD motif is essential for acyltransferase activity and may constitute the binding site for the phosphate moiety of the glycerol-3-phosphate.</text>
</comment>
<keyword evidence="8" id="KW-0812">Transmembrane</keyword>
<dbReference type="SMART" id="SM00563">
    <property type="entry name" value="PlsC"/>
    <property type="match status" value="1"/>
</dbReference>
<keyword evidence="7" id="KW-1208">Phospholipid metabolism</keyword>
<gene>
    <name evidence="10" type="ORF">MJG50_13645</name>
</gene>
<accession>A0AAW5E8Z2</accession>
<keyword evidence="8" id="KW-0472">Membrane</keyword>
<dbReference type="PANTHER" id="PTHR10434">
    <property type="entry name" value="1-ACYL-SN-GLYCEROL-3-PHOSPHATE ACYLTRANSFERASE"/>
    <property type="match status" value="1"/>
</dbReference>
<keyword evidence="8" id="KW-1133">Transmembrane helix</keyword>
<dbReference type="NCBIfam" id="TIGR00530">
    <property type="entry name" value="AGP_acyltrn"/>
    <property type="match status" value="1"/>
</dbReference>
<dbReference type="SUPFAM" id="SSF69593">
    <property type="entry name" value="Glycerol-3-phosphate (1)-acyltransferase"/>
    <property type="match status" value="1"/>
</dbReference>
<protein>
    <recommendedName>
        <fullName evidence="7">1-acyl-sn-glycerol-3-phosphate acyltransferase</fullName>
        <ecNumber evidence="7">2.3.1.51</ecNumber>
    </recommendedName>
</protein>
<dbReference type="AlphaFoldDB" id="A0AAW5E8Z2"/>
<keyword evidence="5 7" id="KW-0443">Lipid metabolism</keyword>
<dbReference type="GO" id="GO:0006654">
    <property type="term" value="P:phosphatidic acid biosynthetic process"/>
    <property type="evidence" value="ECO:0007669"/>
    <property type="project" value="TreeGrafter"/>
</dbReference>
<name>A0AAW5E8Z2_9BACI</name>
<dbReference type="CDD" id="cd07989">
    <property type="entry name" value="LPLAT_AGPAT-like"/>
    <property type="match status" value="1"/>
</dbReference>
<evidence type="ECO:0000256" key="2">
    <source>
        <dbReference type="ARBA" id="ARBA00008655"/>
    </source>
</evidence>
<keyword evidence="11" id="KW-1185">Reference proteome</keyword>
<evidence type="ECO:0000256" key="5">
    <source>
        <dbReference type="ARBA" id="ARBA00023098"/>
    </source>
</evidence>
<evidence type="ECO:0000256" key="7">
    <source>
        <dbReference type="RuleBase" id="RU361267"/>
    </source>
</evidence>
<evidence type="ECO:0000256" key="8">
    <source>
        <dbReference type="SAM" id="Phobius"/>
    </source>
</evidence>
<feature type="transmembrane region" description="Helical" evidence="8">
    <location>
        <begin position="6"/>
        <end position="23"/>
    </location>
</feature>
<proteinExistence type="inferred from homology"/>
<dbReference type="InterPro" id="IPR002123">
    <property type="entry name" value="Plipid/glycerol_acylTrfase"/>
</dbReference>
<dbReference type="Pfam" id="PF01553">
    <property type="entry name" value="Acyltransferase"/>
    <property type="match status" value="1"/>
</dbReference>
<dbReference type="Proteomes" id="UP001431131">
    <property type="component" value="Unassembled WGS sequence"/>
</dbReference>
<evidence type="ECO:0000256" key="1">
    <source>
        <dbReference type="ARBA" id="ARBA00005189"/>
    </source>
</evidence>
<dbReference type="RefSeq" id="WP_240256290.1">
    <property type="nucleotide sequence ID" value="NZ_JAKTTI010000021.1"/>
</dbReference>
<keyword evidence="7" id="KW-0594">Phospholipid biosynthesis</keyword>
<keyword evidence="6 7" id="KW-0012">Acyltransferase</keyword>
<evidence type="ECO:0000313" key="10">
    <source>
        <dbReference type="EMBL" id="MCH1626377.1"/>
    </source>
</evidence>
<organism evidence="10 11">
    <name type="scientific">Fredinandcohnia quinoae</name>
    <dbReference type="NCBI Taxonomy" id="2918902"/>
    <lineage>
        <taxon>Bacteria</taxon>
        <taxon>Bacillati</taxon>
        <taxon>Bacillota</taxon>
        <taxon>Bacilli</taxon>
        <taxon>Bacillales</taxon>
        <taxon>Bacillaceae</taxon>
        <taxon>Fredinandcohnia</taxon>
    </lineage>
</organism>
<evidence type="ECO:0000256" key="4">
    <source>
        <dbReference type="ARBA" id="ARBA00022679"/>
    </source>
</evidence>
<reference evidence="10" key="1">
    <citation type="submission" date="2022-02" db="EMBL/GenBank/DDBJ databases">
        <title>Fredinandcohnia quinoae sp. nov. isolated from Chenopodium quinoa seeds.</title>
        <authorList>
            <person name="Saati-Santamaria Z."/>
            <person name="Flores-Felix J.D."/>
            <person name="Igual J.M."/>
            <person name="Velazquez E."/>
            <person name="Garcia-Fraile P."/>
            <person name="Martinez-Molina E."/>
        </authorList>
    </citation>
    <scope>NUCLEOTIDE SEQUENCE</scope>
    <source>
        <strain evidence="10">SECRCQ15</strain>
    </source>
</reference>
<evidence type="ECO:0000259" key="9">
    <source>
        <dbReference type="SMART" id="SM00563"/>
    </source>
</evidence>